<dbReference type="EMBL" id="CP033367">
    <property type="protein sequence ID" value="QKD01487.1"/>
    <property type="molecule type" value="Genomic_DNA"/>
</dbReference>
<proteinExistence type="predicted"/>
<organism evidence="1 2">
    <name type="scientific">Mesorhizobium loti R88b</name>
    <dbReference type="NCBI Taxonomy" id="935548"/>
    <lineage>
        <taxon>Bacteria</taxon>
        <taxon>Pseudomonadati</taxon>
        <taxon>Pseudomonadota</taxon>
        <taxon>Alphaproteobacteria</taxon>
        <taxon>Hyphomicrobiales</taxon>
        <taxon>Phyllobacteriaceae</taxon>
        <taxon>Mesorhizobium</taxon>
    </lineage>
</organism>
<evidence type="ECO:0000313" key="1">
    <source>
        <dbReference type="EMBL" id="QKD01487.1"/>
    </source>
</evidence>
<dbReference type="AlphaFoldDB" id="A0A6M7WHD2"/>
<gene>
    <name evidence="1" type="ORF">EB235_08160</name>
</gene>
<accession>A0A6M7WHD2</accession>
<sequence length="66" mass="6906">MNKHPAVEADPANRPYEVEAFAEKHGLTLKAADVILLANGPSRVACDAAAKAFLAAVAGRSQFKAD</sequence>
<protein>
    <submittedName>
        <fullName evidence="1">Uncharacterized protein</fullName>
    </submittedName>
</protein>
<name>A0A6M7WHD2_RHILI</name>
<reference evidence="1 2" key="1">
    <citation type="submission" date="2018-10" db="EMBL/GenBank/DDBJ databases">
        <authorList>
            <person name="Perry B.J."/>
            <person name="Sullivan J.T."/>
            <person name="Murphy R.J.T."/>
            <person name="Ramsay J.P."/>
            <person name="Ronson C.W."/>
        </authorList>
    </citation>
    <scope>NUCLEOTIDE SEQUENCE [LARGE SCALE GENOMIC DNA]</scope>
    <source>
        <strain evidence="1 2">R88b</strain>
    </source>
</reference>
<dbReference type="Proteomes" id="UP000503017">
    <property type="component" value="Chromosome"/>
</dbReference>
<evidence type="ECO:0000313" key="2">
    <source>
        <dbReference type="Proteomes" id="UP000503017"/>
    </source>
</evidence>
<dbReference type="RefSeq" id="WP_027031480.1">
    <property type="nucleotide sequence ID" value="NZ_CP033367.1"/>
</dbReference>